<keyword evidence="2" id="KW-0378">Hydrolase</keyword>
<dbReference type="EMBL" id="QWIS01000256">
    <property type="protein sequence ID" value="RMZ00004.1"/>
    <property type="molecule type" value="Genomic_DNA"/>
</dbReference>
<reference evidence="4 5" key="1">
    <citation type="journal article" date="2018" name="BMC Genomics">
        <title>Genomic evidence for intraspecific hybridization in a clonal and extremely halotolerant yeast.</title>
        <authorList>
            <person name="Gostincar C."/>
            <person name="Stajich J.E."/>
            <person name="Zupancic J."/>
            <person name="Zalar P."/>
            <person name="Gunde-Cimerman N."/>
        </authorList>
    </citation>
    <scope>NUCLEOTIDE SEQUENCE [LARGE SCALE GENOMIC DNA]</scope>
    <source>
        <strain evidence="4 5">EXF-562</strain>
    </source>
</reference>
<dbReference type="Gene3D" id="3.40.50.850">
    <property type="entry name" value="Isochorismatase-like"/>
    <property type="match status" value="1"/>
</dbReference>
<dbReference type="InterPro" id="IPR050272">
    <property type="entry name" value="Isochorismatase-like_hydrls"/>
</dbReference>
<dbReference type="Pfam" id="PF00857">
    <property type="entry name" value="Isochorismatase"/>
    <property type="match status" value="2"/>
</dbReference>
<dbReference type="InterPro" id="IPR000868">
    <property type="entry name" value="Isochorismatase-like_dom"/>
</dbReference>
<accession>A0A3M7GFZ0</accession>
<dbReference type="InterPro" id="IPR036380">
    <property type="entry name" value="Isochorismatase-like_sf"/>
</dbReference>
<proteinExistence type="inferred from homology"/>
<dbReference type="SUPFAM" id="SSF52499">
    <property type="entry name" value="Isochorismatase-like hydrolases"/>
    <property type="match status" value="1"/>
</dbReference>
<gene>
    <name evidence="4" type="ORF">D0860_08133</name>
</gene>
<comment type="caution">
    <text evidence="4">The sequence shown here is derived from an EMBL/GenBank/DDBJ whole genome shotgun (WGS) entry which is preliminary data.</text>
</comment>
<comment type="similarity">
    <text evidence="1">Belongs to the isochorismatase family.</text>
</comment>
<dbReference type="AlphaFoldDB" id="A0A3M7GFZ0"/>
<dbReference type="GO" id="GO:0016787">
    <property type="term" value="F:hydrolase activity"/>
    <property type="evidence" value="ECO:0007669"/>
    <property type="project" value="UniProtKB-KW"/>
</dbReference>
<protein>
    <recommendedName>
        <fullName evidence="3">Isochorismatase-like domain-containing protein</fullName>
    </recommendedName>
</protein>
<feature type="domain" description="Isochorismatase-like" evidence="3">
    <location>
        <begin position="22"/>
        <end position="139"/>
    </location>
</feature>
<dbReference type="Proteomes" id="UP000280598">
    <property type="component" value="Unassembled WGS sequence"/>
</dbReference>
<dbReference type="VEuPathDB" id="FungiDB:BTJ68_11344"/>
<organism evidence="4 5">
    <name type="scientific">Hortaea werneckii</name>
    <name type="common">Black yeast</name>
    <name type="synonym">Cladosporium werneckii</name>
    <dbReference type="NCBI Taxonomy" id="91943"/>
    <lineage>
        <taxon>Eukaryota</taxon>
        <taxon>Fungi</taxon>
        <taxon>Dikarya</taxon>
        <taxon>Ascomycota</taxon>
        <taxon>Pezizomycotina</taxon>
        <taxon>Dothideomycetes</taxon>
        <taxon>Dothideomycetidae</taxon>
        <taxon>Mycosphaerellales</taxon>
        <taxon>Teratosphaeriaceae</taxon>
        <taxon>Hortaea</taxon>
    </lineage>
</organism>
<name>A0A3M7GFZ0_HORWE</name>
<evidence type="ECO:0000313" key="5">
    <source>
        <dbReference type="Proteomes" id="UP000280598"/>
    </source>
</evidence>
<feature type="domain" description="Isochorismatase-like" evidence="3">
    <location>
        <begin position="149"/>
        <end position="206"/>
    </location>
</feature>
<evidence type="ECO:0000256" key="2">
    <source>
        <dbReference type="ARBA" id="ARBA00022801"/>
    </source>
</evidence>
<dbReference type="PANTHER" id="PTHR43540">
    <property type="entry name" value="PEROXYUREIDOACRYLATE/UREIDOACRYLATE AMIDOHYDROLASE-RELATED"/>
    <property type="match status" value="1"/>
</dbReference>
<dbReference type="PANTHER" id="PTHR43540:SF15">
    <property type="entry name" value="BLR5631 PROTEIN"/>
    <property type="match status" value="1"/>
</dbReference>
<evidence type="ECO:0000313" key="4">
    <source>
        <dbReference type="EMBL" id="RMZ00004.1"/>
    </source>
</evidence>
<sequence>MAVQSFREILGAPRSTASPNNSALVIIDAQNEYAEGKLKVSNAPETRKAIAALLKKYREGEGKVVHIVHDTPQGAPVFTPGSKLAEEYDELKPLEGEKVIRKIHPSAFADTELHTYLRGIGGLKVVLTGYMVRFTALTTTSAFPGLTIQAHVCVSTTARDAARLGYDVLIAEDCVGDRDIPGASGNDVTKMVMHELADAFATVVQSSEIQ</sequence>
<evidence type="ECO:0000259" key="3">
    <source>
        <dbReference type="Pfam" id="PF00857"/>
    </source>
</evidence>
<evidence type="ECO:0000256" key="1">
    <source>
        <dbReference type="ARBA" id="ARBA00006336"/>
    </source>
</evidence>